<reference evidence="7" key="1">
    <citation type="submission" date="2018-05" db="EMBL/GenBank/DDBJ databases">
        <authorList>
            <person name="Hao L."/>
        </authorList>
    </citation>
    <scope>NUCLEOTIDE SEQUENCE [LARGE SCALE GENOMIC DNA]</scope>
</reference>
<dbReference type="SUPFAM" id="SSF52418">
    <property type="entry name" value="Nucleoside phosphorylase/phosphoribosyltransferase catalytic domain"/>
    <property type="match status" value="1"/>
</dbReference>
<sequence>MRAVDLIEAKRDGRELSASEIRWLIGEYVAGRVPDYQMAAFLMAVYFRGMSEDETVALTRAMAESGERIDLSGIPGIKVDKHSTGGVGDTVTLVLVPLLAAAGLVVAKLSGRSLGHTGGTIDKFEAIPGLRTELSLDEIRAQAQAIGAVIADHTADLVPADRLLYELRDVTATVPSLPLIASSVLSKKLAGGADAIVLDVKCGDGAFMREEAAARQLAETLVRVGNKLGKKFSALITAMDEPLGTRAGNALEVVQAIEVLRGEGPADLREVTVALGAELLVLAGQVASPAVGRERLAGLISSGQAWALFRKLVAAQGGDVRAIEEPRRLPTAGQVVAVPAPASGYVTELRARPIGVACGLLGAGREVKGERVDPAAGVELLAKVGDEVEEGEPVARLHVGRPDRVAAARELVSGAYTIGVERPAPRPFILGRVAP</sequence>
<dbReference type="GO" id="GO:0004645">
    <property type="term" value="F:1,4-alpha-oligoglucan phosphorylase activity"/>
    <property type="evidence" value="ECO:0007669"/>
    <property type="project" value="InterPro"/>
</dbReference>
<feature type="domain" description="Pyrimidine nucleoside phosphorylase C-terminal" evidence="5">
    <location>
        <begin position="345"/>
        <end position="419"/>
    </location>
</feature>
<keyword evidence="4 6" id="KW-0808">Transferase</keyword>
<dbReference type="PIRSF" id="PIRSF000478">
    <property type="entry name" value="TP_PyNP"/>
    <property type="match status" value="1"/>
</dbReference>
<organism evidence="6 7">
    <name type="scientific">Candidatus Bipolaricaulis anaerobius</name>
    <dbReference type="NCBI Taxonomy" id="2026885"/>
    <lineage>
        <taxon>Bacteria</taxon>
        <taxon>Candidatus Bipolaricaulota</taxon>
        <taxon>Candidatus Bipolaricaulia</taxon>
        <taxon>Candidatus Bipolaricaulales</taxon>
        <taxon>Candidatus Bipolaricaulaceae</taxon>
        <taxon>Candidatus Bipolaricaulis</taxon>
    </lineage>
</organism>
<evidence type="ECO:0000259" key="5">
    <source>
        <dbReference type="SMART" id="SM00941"/>
    </source>
</evidence>
<dbReference type="Gene3D" id="3.90.1170.30">
    <property type="entry name" value="Pyrimidine nucleoside phosphorylase-like, C-terminal domain"/>
    <property type="match status" value="1"/>
</dbReference>
<evidence type="ECO:0000256" key="4">
    <source>
        <dbReference type="ARBA" id="ARBA00022679"/>
    </source>
</evidence>
<dbReference type="PANTHER" id="PTHR10515">
    <property type="entry name" value="THYMIDINE PHOSPHORYLASE"/>
    <property type="match status" value="1"/>
</dbReference>
<dbReference type="GO" id="GO:0006206">
    <property type="term" value="P:pyrimidine nucleobase metabolic process"/>
    <property type="evidence" value="ECO:0007669"/>
    <property type="project" value="InterPro"/>
</dbReference>
<dbReference type="SUPFAM" id="SSF47648">
    <property type="entry name" value="Nucleoside phosphorylase/phosphoribosyltransferase N-terminal domain"/>
    <property type="match status" value="1"/>
</dbReference>
<evidence type="ECO:0000313" key="6">
    <source>
        <dbReference type="EMBL" id="SQD92060.1"/>
    </source>
</evidence>
<dbReference type="EC" id="2.4.2.2" evidence="6"/>
<dbReference type="AlphaFoldDB" id="A0A2X3KZS0"/>
<comment type="subunit">
    <text evidence="2">Homodimer.</text>
</comment>
<dbReference type="InterPro" id="IPR018090">
    <property type="entry name" value="Pyrmidine_PPas_bac/euk"/>
</dbReference>
<dbReference type="Pfam" id="PF00591">
    <property type="entry name" value="Glycos_transf_3"/>
    <property type="match status" value="1"/>
</dbReference>
<dbReference type="FunFam" id="3.40.1030.10:FF:000003">
    <property type="entry name" value="Pyrimidine-nucleoside phosphorylase"/>
    <property type="match status" value="1"/>
</dbReference>
<dbReference type="SMART" id="SM00941">
    <property type="entry name" value="PYNP_C"/>
    <property type="match status" value="1"/>
</dbReference>
<dbReference type="InterPro" id="IPR000312">
    <property type="entry name" value="Glycosyl_Trfase_fam3"/>
</dbReference>
<proteinExistence type="inferred from homology"/>
<dbReference type="GO" id="GO:0009032">
    <property type="term" value="F:thymidine phosphorylase activity"/>
    <property type="evidence" value="ECO:0007669"/>
    <property type="project" value="TreeGrafter"/>
</dbReference>
<dbReference type="Proteomes" id="UP000249818">
    <property type="component" value="Chromosome BARAN1"/>
</dbReference>
<dbReference type="SUPFAM" id="SSF54680">
    <property type="entry name" value="Pyrimidine nucleoside phosphorylase C-terminal domain"/>
    <property type="match status" value="1"/>
</dbReference>
<keyword evidence="7" id="KW-1185">Reference proteome</keyword>
<gene>
    <name evidence="6" type="primary">pdp</name>
    <name evidence="6" type="ORF">BARAN1_0035</name>
</gene>
<dbReference type="InterPro" id="IPR017459">
    <property type="entry name" value="Glycosyl_Trfase_fam3_N_dom"/>
</dbReference>
<dbReference type="InterPro" id="IPR036320">
    <property type="entry name" value="Glycosyl_Trfase_fam3_N_dom_sf"/>
</dbReference>
<dbReference type="PANTHER" id="PTHR10515:SF0">
    <property type="entry name" value="THYMIDINE PHOSPHORYLASE"/>
    <property type="match status" value="1"/>
</dbReference>
<dbReference type="GO" id="GO:0006213">
    <property type="term" value="P:pyrimidine nucleoside metabolic process"/>
    <property type="evidence" value="ECO:0007669"/>
    <property type="project" value="InterPro"/>
</dbReference>
<evidence type="ECO:0000256" key="3">
    <source>
        <dbReference type="ARBA" id="ARBA00022676"/>
    </source>
</evidence>
<keyword evidence="3 6" id="KW-0328">Glycosyltransferase</keyword>
<evidence type="ECO:0000313" key="7">
    <source>
        <dbReference type="Proteomes" id="UP000249818"/>
    </source>
</evidence>
<dbReference type="EMBL" id="LS483254">
    <property type="protein sequence ID" value="SQD92060.1"/>
    <property type="molecule type" value="Genomic_DNA"/>
</dbReference>
<dbReference type="KEGG" id="bana:BARAN1_0035"/>
<dbReference type="RefSeq" id="WP_122030336.1">
    <property type="nucleotide sequence ID" value="NZ_LS483254.1"/>
</dbReference>
<dbReference type="Gene3D" id="1.20.970.10">
    <property type="entry name" value="Transferase, Pyrimidine Nucleoside Phosphorylase, Chain C"/>
    <property type="match status" value="1"/>
</dbReference>
<evidence type="ECO:0000256" key="2">
    <source>
        <dbReference type="ARBA" id="ARBA00011738"/>
    </source>
</evidence>
<comment type="similarity">
    <text evidence="1">Belongs to the thymidine/pyrimidine-nucleoside phosphorylase family.</text>
</comment>
<dbReference type="NCBIfam" id="TIGR02644">
    <property type="entry name" value="Y_phosphoryl"/>
    <property type="match status" value="1"/>
</dbReference>
<name>A0A2X3KZS0_9BACT</name>
<dbReference type="Pfam" id="PF02885">
    <property type="entry name" value="Glycos_trans_3N"/>
    <property type="match status" value="1"/>
</dbReference>
<dbReference type="Gene3D" id="3.40.1030.10">
    <property type="entry name" value="Nucleoside phosphorylase/phosphoribosyltransferase catalytic domain"/>
    <property type="match status" value="1"/>
</dbReference>
<dbReference type="InterPro" id="IPR013102">
    <property type="entry name" value="PYNP_C"/>
</dbReference>
<dbReference type="InterPro" id="IPR000053">
    <property type="entry name" value="Thymidine/pyrmidine_PPase"/>
</dbReference>
<dbReference type="InterPro" id="IPR036566">
    <property type="entry name" value="PYNP-like_C_sf"/>
</dbReference>
<protein>
    <submittedName>
        <fullName evidence="6">Pyrimidine-nucleoside phosphorylase</fullName>
        <ecNumber evidence="6">2.4.2.2</ecNumber>
    </submittedName>
</protein>
<dbReference type="InterPro" id="IPR035902">
    <property type="entry name" value="Nuc_phospho_transferase"/>
</dbReference>
<dbReference type="NCBIfam" id="NF004490">
    <property type="entry name" value="PRK05820.1"/>
    <property type="match status" value="1"/>
</dbReference>
<evidence type="ECO:0000256" key="1">
    <source>
        <dbReference type="ARBA" id="ARBA00006915"/>
    </source>
</evidence>
<dbReference type="OrthoDB" id="9763887at2"/>
<dbReference type="GO" id="GO:0005829">
    <property type="term" value="C:cytosol"/>
    <property type="evidence" value="ECO:0007669"/>
    <property type="project" value="TreeGrafter"/>
</dbReference>
<dbReference type="Pfam" id="PF07831">
    <property type="entry name" value="PYNP_C"/>
    <property type="match status" value="1"/>
</dbReference>
<accession>A0A2X3KZS0</accession>